<dbReference type="InterPro" id="IPR048254">
    <property type="entry name" value="CDP_ALCOHOL_P_TRANSF_CS"/>
</dbReference>
<feature type="transmembrane region" description="Helical" evidence="3">
    <location>
        <begin position="205"/>
        <end position="223"/>
    </location>
</feature>
<sequence length="264" mass="28022">MREPALRNASRTGQDRTDSAFREALRRLPGAQKSARGAPAYSRFVNRKAGGYLAAMAYLTGATPNHVTLTSAVFTFGGIVALAAAPPSSLLGILVCLALLLGYALDSADGQLARLRGGGNPAGEWLDHVVDSAKIPALHIAVLLSTFRFAEAPDPWLLVPLGFAITESVLFFAMILNDQLRRANPSDSSSPESGNSAKTGVKRSLLVAPTDYGVLCLCFFLLGTTVPFLTVYTVLFAAHLGFACLALPKWFSEMGALRSPEPGR</sequence>
<evidence type="ECO:0000313" key="5">
    <source>
        <dbReference type="Proteomes" id="UP000199497"/>
    </source>
</evidence>
<dbReference type="InterPro" id="IPR043130">
    <property type="entry name" value="CDP-OH_PTrfase_TM_dom"/>
</dbReference>
<dbReference type="RefSeq" id="WP_244515330.1">
    <property type="nucleotide sequence ID" value="NZ_FNJR01000004.1"/>
</dbReference>
<dbReference type="AlphaFoldDB" id="A0A1H0SZD9"/>
<evidence type="ECO:0000313" key="4">
    <source>
        <dbReference type="EMBL" id="SDP46598.1"/>
    </source>
</evidence>
<evidence type="ECO:0000256" key="3">
    <source>
        <dbReference type="SAM" id="Phobius"/>
    </source>
</evidence>
<dbReference type="InterPro" id="IPR000462">
    <property type="entry name" value="CDP-OH_P_trans"/>
</dbReference>
<feature type="transmembrane region" description="Helical" evidence="3">
    <location>
        <begin position="156"/>
        <end position="176"/>
    </location>
</feature>
<keyword evidence="3" id="KW-0812">Transmembrane</keyword>
<dbReference type="Proteomes" id="UP000199497">
    <property type="component" value="Unassembled WGS sequence"/>
</dbReference>
<comment type="similarity">
    <text evidence="2">Belongs to the CDP-alcohol phosphatidyltransferase class-I family.</text>
</comment>
<dbReference type="EMBL" id="FNJR01000004">
    <property type="protein sequence ID" value="SDP46598.1"/>
    <property type="molecule type" value="Genomic_DNA"/>
</dbReference>
<evidence type="ECO:0000256" key="1">
    <source>
        <dbReference type="ARBA" id="ARBA00022679"/>
    </source>
</evidence>
<proteinExistence type="inferred from homology"/>
<keyword evidence="3" id="KW-0472">Membrane</keyword>
<dbReference type="STRING" id="405564.SAMN04487905_104231"/>
<reference evidence="5" key="1">
    <citation type="submission" date="2016-10" db="EMBL/GenBank/DDBJ databases">
        <authorList>
            <person name="Varghese N."/>
            <person name="Submissions S."/>
        </authorList>
    </citation>
    <scope>NUCLEOTIDE SEQUENCE [LARGE SCALE GENOMIC DNA]</scope>
    <source>
        <strain evidence="5">DSM 46732</strain>
    </source>
</reference>
<organism evidence="4 5">
    <name type="scientific">Actinopolyspora xinjiangensis</name>
    <dbReference type="NCBI Taxonomy" id="405564"/>
    <lineage>
        <taxon>Bacteria</taxon>
        <taxon>Bacillati</taxon>
        <taxon>Actinomycetota</taxon>
        <taxon>Actinomycetes</taxon>
        <taxon>Actinopolysporales</taxon>
        <taxon>Actinopolysporaceae</taxon>
        <taxon>Actinopolyspora</taxon>
    </lineage>
</organism>
<evidence type="ECO:0000256" key="2">
    <source>
        <dbReference type="RuleBase" id="RU003750"/>
    </source>
</evidence>
<dbReference type="Pfam" id="PF01066">
    <property type="entry name" value="CDP-OH_P_transf"/>
    <property type="match status" value="1"/>
</dbReference>
<dbReference type="GO" id="GO:0016780">
    <property type="term" value="F:phosphotransferase activity, for other substituted phosphate groups"/>
    <property type="evidence" value="ECO:0007669"/>
    <property type="project" value="InterPro"/>
</dbReference>
<name>A0A1H0SZD9_9ACTN</name>
<feature type="transmembrane region" description="Helical" evidence="3">
    <location>
        <begin position="79"/>
        <end position="105"/>
    </location>
</feature>
<keyword evidence="3" id="KW-1133">Transmembrane helix</keyword>
<dbReference type="PROSITE" id="PS00379">
    <property type="entry name" value="CDP_ALCOHOL_P_TRANSF"/>
    <property type="match status" value="1"/>
</dbReference>
<dbReference type="Gene3D" id="1.20.120.1760">
    <property type="match status" value="1"/>
</dbReference>
<accession>A0A1H0SZD9</accession>
<protein>
    <submittedName>
        <fullName evidence="4">CDP-alcohol phosphatidyltransferase</fullName>
    </submittedName>
</protein>
<dbReference type="GO" id="GO:0008654">
    <property type="term" value="P:phospholipid biosynthetic process"/>
    <property type="evidence" value="ECO:0007669"/>
    <property type="project" value="InterPro"/>
</dbReference>
<dbReference type="GO" id="GO:0016020">
    <property type="term" value="C:membrane"/>
    <property type="evidence" value="ECO:0007669"/>
    <property type="project" value="InterPro"/>
</dbReference>
<gene>
    <name evidence="4" type="ORF">SAMN04487905_104231</name>
</gene>
<keyword evidence="5" id="KW-1185">Reference proteome</keyword>
<keyword evidence="1 2" id="KW-0808">Transferase</keyword>